<sequence>MSRIALVTGASSGIGEATAKALAADGFTVYAGARRVDRMQPLADLGIRPVALDVTDEASMTSVVEQIMSEAGPIDVLVNNAGYGSYGALEDVPMSEARRQIEVNLFGLARMTQLVLPGMRAAGTGYVVNISSIGGTFGEALGSWYHASKYAVEGLTDSLALEVAPFGIRAVTVQPGAISTEWAGIAEQQATEMSSASAYAGQVENRLKKISAERLDRLGSPPSVVADRIVKIVNTKRPRLRYAVGGGAPALVAARRVVPERVFYGVVKRVMG</sequence>
<dbReference type="InterPro" id="IPR036291">
    <property type="entry name" value="NAD(P)-bd_dom_sf"/>
</dbReference>
<organism evidence="4 5">
    <name type="scientific">Nocardioides currus</name>
    <dbReference type="NCBI Taxonomy" id="2133958"/>
    <lineage>
        <taxon>Bacteria</taxon>
        <taxon>Bacillati</taxon>
        <taxon>Actinomycetota</taxon>
        <taxon>Actinomycetes</taxon>
        <taxon>Propionibacteriales</taxon>
        <taxon>Nocardioidaceae</taxon>
        <taxon>Nocardioides</taxon>
    </lineage>
</organism>
<evidence type="ECO:0000313" key="4">
    <source>
        <dbReference type="EMBL" id="PUA82606.1"/>
    </source>
</evidence>
<proteinExistence type="inferred from homology"/>
<dbReference type="Pfam" id="PF00106">
    <property type="entry name" value="adh_short"/>
    <property type="match status" value="1"/>
</dbReference>
<keyword evidence="2" id="KW-0560">Oxidoreductase</keyword>
<dbReference type="RefSeq" id="WP_108342792.1">
    <property type="nucleotide sequence ID" value="NZ_PYXZ01000001.1"/>
</dbReference>
<dbReference type="PRINTS" id="PR00080">
    <property type="entry name" value="SDRFAMILY"/>
</dbReference>
<dbReference type="InterPro" id="IPR002347">
    <property type="entry name" value="SDR_fam"/>
</dbReference>
<dbReference type="AlphaFoldDB" id="A0A2R7Z2Z1"/>
<keyword evidence="5" id="KW-1185">Reference proteome</keyword>
<comment type="caution">
    <text evidence="4">The sequence shown here is derived from an EMBL/GenBank/DDBJ whole genome shotgun (WGS) entry which is preliminary data.</text>
</comment>
<evidence type="ECO:0000256" key="1">
    <source>
        <dbReference type="ARBA" id="ARBA00006484"/>
    </source>
</evidence>
<accession>A0A2R7Z2Z1</accession>
<dbReference type="Proteomes" id="UP000244867">
    <property type="component" value="Unassembled WGS sequence"/>
</dbReference>
<dbReference type="NCBIfam" id="NF004826">
    <property type="entry name" value="PRK06182.1"/>
    <property type="match status" value="1"/>
</dbReference>
<evidence type="ECO:0000256" key="3">
    <source>
        <dbReference type="RuleBase" id="RU000363"/>
    </source>
</evidence>
<evidence type="ECO:0000256" key="2">
    <source>
        <dbReference type="ARBA" id="ARBA00023002"/>
    </source>
</evidence>
<dbReference type="CDD" id="cd05374">
    <property type="entry name" value="17beta-HSD-like_SDR_c"/>
    <property type="match status" value="1"/>
</dbReference>
<evidence type="ECO:0000313" key="5">
    <source>
        <dbReference type="Proteomes" id="UP000244867"/>
    </source>
</evidence>
<comment type="similarity">
    <text evidence="1 3">Belongs to the short-chain dehydrogenases/reductases (SDR) family.</text>
</comment>
<reference evidence="4 5" key="1">
    <citation type="submission" date="2018-03" db="EMBL/GenBank/DDBJ databases">
        <authorList>
            <person name="Keele B.F."/>
        </authorList>
    </citation>
    <scope>NUCLEOTIDE SEQUENCE [LARGE SCALE GENOMIC DNA]</scope>
    <source>
        <strain evidence="4 5">IB-3</strain>
    </source>
</reference>
<dbReference type="Gene3D" id="3.40.50.720">
    <property type="entry name" value="NAD(P)-binding Rossmann-like Domain"/>
    <property type="match status" value="1"/>
</dbReference>
<dbReference type="OrthoDB" id="9792003at2"/>
<dbReference type="EMBL" id="PYXZ01000001">
    <property type="protein sequence ID" value="PUA82606.1"/>
    <property type="molecule type" value="Genomic_DNA"/>
</dbReference>
<dbReference type="PRINTS" id="PR00081">
    <property type="entry name" value="GDHRDH"/>
</dbReference>
<gene>
    <name evidence="4" type="ORF">C7S10_02415</name>
</gene>
<dbReference type="PANTHER" id="PTHR44169:SF6">
    <property type="entry name" value="NADPH-DEPENDENT 1-ACYLDIHYDROXYACETONE PHOSPHATE REDUCTASE"/>
    <property type="match status" value="1"/>
</dbReference>
<dbReference type="SUPFAM" id="SSF51735">
    <property type="entry name" value="NAD(P)-binding Rossmann-fold domains"/>
    <property type="match status" value="1"/>
</dbReference>
<protein>
    <submittedName>
        <fullName evidence="4">Short-chain dehydrogenase/reductase</fullName>
    </submittedName>
</protein>
<dbReference type="PANTHER" id="PTHR44169">
    <property type="entry name" value="NADPH-DEPENDENT 1-ACYLDIHYDROXYACETONE PHOSPHATE REDUCTASE"/>
    <property type="match status" value="1"/>
</dbReference>
<name>A0A2R7Z2Z1_9ACTN</name>
<dbReference type="GO" id="GO:0016491">
    <property type="term" value="F:oxidoreductase activity"/>
    <property type="evidence" value="ECO:0007669"/>
    <property type="project" value="UniProtKB-KW"/>
</dbReference>